<dbReference type="EMBL" id="VMQU01000053">
    <property type="protein sequence ID" value="TVS88443.1"/>
    <property type="molecule type" value="Genomic_DNA"/>
</dbReference>
<evidence type="ECO:0000259" key="4">
    <source>
        <dbReference type="PROSITE" id="PS51085"/>
    </source>
</evidence>
<dbReference type="InterPro" id="IPR008333">
    <property type="entry name" value="Cbr1-like_FAD-bd_dom"/>
</dbReference>
<dbReference type="InterPro" id="IPR012675">
    <property type="entry name" value="Beta-grasp_dom_sf"/>
</dbReference>
<dbReference type="Proteomes" id="UP000320513">
    <property type="component" value="Unassembled WGS sequence"/>
</dbReference>
<keyword evidence="2" id="KW-0408">Iron</keyword>
<keyword evidence="2" id="KW-0001">2Fe-2S</keyword>
<evidence type="ECO:0000313" key="6">
    <source>
        <dbReference type="EMBL" id="TVS88443.1"/>
    </source>
</evidence>
<reference evidence="6 7" key="1">
    <citation type="submission" date="2019-07" db="EMBL/GenBank/DDBJ databases">
        <title>New Mycobacterium species.</title>
        <authorList>
            <person name="Tortoli E."/>
            <person name="Ghielmetti G."/>
            <person name="Friedel U."/>
            <person name="Trovato A."/>
        </authorList>
    </citation>
    <scope>NUCLEOTIDE SEQUENCE [LARGE SCALE GENOMIC DNA]</scope>
    <source>
        <strain evidence="6 7">16-83</strain>
    </source>
</reference>
<dbReference type="SUPFAM" id="SSF54292">
    <property type="entry name" value="2Fe-2S ferredoxin-like"/>
    <property type="match status" value="1"/>
</dbReference>
<evidence type="ECO:0000256" key="1">
    <source>
        <dbReference type="ARBA" id="ARBA00001974"/>
    </source>
</evidence>
<keyword evidence="2" id="KW-0479">Metal-binding</keyword>
<dbReference type="SUPFAM" id="SSF52343">
    <property type="entry name" value="Ferredoxin reductase-like, C-terminal NADP-linked domain"/>
    <property type="match status" value="1"/>
</dbReference>
<dbReference type="RefSeq" id="WP_144952159.1">
    <property type="nucleotide sequence ID" value="NZ_VMQU01000053.1"/>
</dbReference>
<keyword evidence="7" id="KW-1185">Reference proteome</keyword>
<proteinExistence type="predicted"/>
<dbReference type="InterPro" id="IPR001041">
    <property type="entry name" value="2Fe-2S_ferredoxin-type"/>
</dbReference>
<dbReference type="InterPro" id="IPR017927">
    <property type="entry name" value="FAD-bd_FR_type"/>
</dbReference>
<dbReference type="PANTHER" id="PTHR47354">
    <property type="entry name" value="NADH OXIDOREDUCTASE HCR"/>
    <property type="match status" value="1"/>
</dbReference>
<dbReference type="PROSITE" id="PS51384">
    <property type="entry name" value="FAD_FR"/>
    <property type="match status" value="1"/>
</dbReference>
<keyword evidence="3" id="KW-0411">Iron-sulfur</keyword>
<name>A0A557XR86_9MYCO</name>
<dbReference type="PROSITE" id="PS00197">
    <property type="entry name" value="2FE2S_FER_1"/>
    <property type="match status" value="1"/>
</dbReference>
<dbReference type="InterPro" id="IPR006058">
    <property type="entry name" value="2Fe2S_fd_BS"/>
</dbReference>
<comment type="cofactor">
    <cofactor evidence="1">
        <name>FAD</name>
        <dbReference type="ChEBI" id="CHEBI:57692"/>
    </cofactor>
</comment>
<dbReference type="OrthoDB" id="9801223at2"/>
<dbReference type="PRINTS" id="PR00410">
    <property type="entry name" value="PHEHYDRXLASE"/>
</dbReference>
<dbReference type="Pfam" id="PF00970">
    <property type="entry name" value="FAD_binding_6"/>
    <property type="match status" value="1"/>
</dbReference>
<organism evidence="6 7">
    <name type="scientific">Mycobacterium helveticum</name>
    <dbReference type="NCBI Taxonomy" id="2592811"/>
    <lineage>
        <taxon>Bacteria</taxon>
        <taxon>Bacillati</taxon>
        <taxon>Actinomycetota</taxon>
        <taxon>Actinomycetes</taxon>
        <taxon>Mycobacteriales</taxon>
        <taxon>Mycobacteriaceae</taxon>
        <taxon>Mycobacterium</taxon>
    </lineage>
</organism>
<dbReference type="Pfam" id="PF00175">
    <property type="entry name" value="NAD_binding_1"/>
    <property type="match status" value="1"/>
</dbReference>
<accession>A0A557XR86</accession>
<dbReference type="AlphaFoldDB" id="A0A557XR86"/>
<dbReference type="Pfam" id="PF00111">
    <property type="entry name" value="Fer2"/>
    <property type="match status" value="1"/>
</dbReference>
<feature type="domain" description="FAD-binding FR-type" evidence="5">
    <location>
        <begin position="110"/>
        <end position="211"/>
    </location>
</feature>
<dbReference type="InterPro" id="IPR036010">
    <property type="entry name" value="2Fe-2S_ferredoxin-like_sf"/>
</dbReference>
<dbReference type="PROSITE" id="PS51085">
    <property type="entry name" value="2FE2S_FER_2"/>
    <property type="match status" value="1"/>
</dbReference>
<dbReference type="GO" id="GO:0051537">
    <property type="term" value="F:2 iron, 2 sulfur cluster binding"/>
    <property type="evidence" value="ECO:0007669"/>
    <property type="project" value="UniProtKB-KW"/>
</dbReference>
<dbReference type="SUPFAM" id="SSF63380">
    <property type="entry name" value="Riboflavin synthase domain-like"/>
    <property type="match status" value="1"/>
</dbReference>
<dbReference type="Gene3D" id="3.40.50.80">
    <property type="entry name" value="Nucleotide-binding domain of ferredoxin-NADP reductase (FNR) module"/>
    <property type="match status" value="1"/>
</dbReference>
<dbReference type="PRINTS" id="PR00371">
    <property type="entry name" value="FPNCR"/>
</dbReference>
<dbReference type="InterPro" id="IPR039261">
    <property type="entry name" value="FNR_nucleotide-bd"/>
</dbReference>
<dbReference type="Gene3D" id="3.10.20.30">
    <property type="match status" value="1"/>
</dbReference>
<dbReference type="PANTHER" id="PTHR47354:SF5">
    <property type="entry name" value="PROTEIN RFBI"/>
    <property type="match status" value="1"/>
</dbReference>
<dbReference type="GO" id="GO:0016491">
    <property type="term" value="F:oxidoreductase activity"/>
    <property type="evidence" value="ECO:0007669"/>
    <property type="project" value="InterPro"/>
</dbReference>
<dbReference type="InterPro" id="IPR050415">
    <property type="entry name" value="MRET"/>
</dbReference>
<dbReference type="InterPro" id="IPR001433">
    <property type="entry name" value="OxRdtase_FAD/NAD-bd"/>
</dbReference>
<comment type="caution">
    <text evidence="6">The sequence shown here is derived from an EMBL/GenBank/DDBJ whole genome shotgun (WGS) entry which is preliminary data.</text>
</comment>
<feature type="domain" description="2Fe-2S ferredoxin-type" evidence="4">
    <location>
        <begin position="13"/>
        <end position="105"/>
    </location>
</feature>
<sequence length="355" mass="38987">MKLFSRAKSHAPRTATITGTNKVFEVPGKDSILNEALAAGIPFPHSCTVGTCGTCKSKLVHGKVREIVDSAITLSAQELRDGYILACQSIARTSVELDVAGLADMPEHPLIHTDAVISSHRTLTHDIAEIVLTLDKDLDYTAGQYAELRIDGATGPRSYSFATAPGETDRRRVTFYVRHVAGGQFSDWLFENNRQNAQLQLAGPFGDLWLRPADEPILCVAGGSGLAPIKALLEDAARQGCKRQTVLLFGARTQRDLYCLEELDALERSWDGQFEFRAILSEESPESTWAGARGFVTDVLRQLPNQFVHDCHVYTCGPPVMIDALEAALHEIRADPRHFYADRFVTRIPGAAQTL</sequence>
<evidence type="ECO:0000259" key="5">
    <source>
        <dbReference type="PROSITE" id="PS51384"/>
    </source>
</evidence>
<dbReference type="CDD" id="cd00207">
    <property type="entry name" value="fer2"/>
    <property type="match status" value="1"/>
</dbReference>
<evidence type="ECO:0000256" key="3">
    <source>
        <dbReference type="ARBA" id="ARBA00023014"/>
    </source>
</evidence>
<dbReference type="InterPro" id="IPR001709">
    <property type="entry name" value="Flavoprot_Pyr_Nucl_cyt_Rdtase"/>
</dbReference>
<protein>
    <submittedName>
        <fullName evidence="6">2Fe-2S iron-sulfur cluster binding domain-containing protein</fullName>
    </submittedName>
</protein>
<gene>
    <name evidence="6" type="ORF">FPZ47_13920</name>
</gene>
<evidence type="ECO:0000256" key="2">
    <source>
        <dbReference type="ARBA" id="ARBA00022714"/>
    </source>
</evidence>
<evidence type="ECO:0000313" key="7">
    <source>
        <dbReference type="Proteomes" id="UP000320513"/>
    </source>
</evidence>
<dbReference type="Gene3D" id="2.40.30.10">
    <property type="entry name" value="Translation factors"/>
    <property type="match status" value="1"/>
</dbReference>
<dbReference type="InterPro" id="IPR017938">
    <property type="entry name" value="Riboflavin_synthase-like_b-brl"/>
</dbReference>